<proteinExistence type="inferred from homology"/>
<evidence type="ECO:0000313" key="6">
    <source>
        <dbReference type="EMBL" id="PVI02668.1"/>
    </source>
</evidence>
<dbReference type="GO" id="GO:0020037">
    <property type="term" value="F:heme binding"/>
    <property type="evidence" value="ECO:0007669"/>
    <property type="project" value="TreeGrafter"/>
</dbReference>
<organism evidence="6 7">
    <name type="scientific">Periconia macrospinosa</name>
    <dbReference type="NCBI Taxonomy" id="97972"/>
    <lineage>
        <taxon>Eukaryota</taxon>
        <taxon>Fungi</taxon>
        <taxon>Dikarya</taxon>
        <taxon>Ascomycota</taxon>
        <taxon>Pezizomycotina</taxon>
        <taxon>Dothideomycetes</taxon>
        <taxon>Pleosporomycetidae</taxon>
        <taxon>Pleosporales</taxon>
        <taxon>Massarineae</taxon>
        <taxon>Periconiaceae</taxon>
        <taxon>Periconia</taxon>
    </lineage>
</organism>
<comment type="similarity">
    <text evidence="4">Belongs to the cytochrome b5 family.</text>
</comment>
<feature type="non-terminal residue" evidence="6">
    <location>
        <position position="74"/>
    </location>
</feature>
<dbReference type="GO" id="GO:0046872">
    <property type="term" value="F:metal ion binding"/>
    <property type="evidence" value="ECO:0007669"/>
    <property type="project" value="UniProtKB-KW"/>
</dbReference>
<dbReference type="InterPro" id="IPR036400">
    <property type="entry name" value="Cyt_B5-like_heme/steroid_sf"/>
</dbReference>
<accession>A0A2V1DWD6</accession>
<evidence type="ECO:0000256" key="4">
    <source>
        <dbReference type="ARBA" id="ARBA00038168"/>
    </source>
</evidence>
<evidence type="ECO:0000256" key="2">
    <source>
        <dbReference type="ARBA" id="ARBA00022723"/>
    </source>
</evidence>
<keyword evidence="2" id="KW-0479">Metal-binding</keyword>
<dbReference type="EMBL" id="KZ805340">
    <property type="protein sequence ID" value="PVI02668.1"/>
    <property type="molecule type" value="Genomic_DNA"/>
</dbReference>
<dbReference type="OrthoDB" id="260519at2759"/>
<feature type="non-terminal residue" evidence="6">
    <location>
        <position position="1"/>
    </location>
</feature>
<dbReference type="AlphaFoldDB" id="A0A2V1DWD6"/>
<keyword evidence="1" id="KW-0349">Heme</keyword>
<dbReference type="InterPro" id="IPR050668">
    <property type="entry name" value="Cytochrome_b5"/>
</dbReference>
<evidence type="ECO:0000259" key="5">
    <source>
        <dbReference type="PROSITE" id="PS50255"/>
    </source>
</evidence>
<name>A0A2V1DWD6_9PLEO</name>
<evidence type="ECO:0000256" key="1">
    <source>
        <dbReference type="ARBA" id="ARBA00022617"/>
    </source>
</evidence>
<dbReference type="InterPro" id="IPR001199">
    <property type="entry name" value="Cyt_B5-like_heme/steroid-bd"/>
</dbReference>
<dbReference type="SUPFAM" id="SSF55856">
    <property type="entry name" value="Cytochrome b5-like heme/steroid binding domain"/>
    <property type="match status" value="1"/>
</dbReference>
<reference evidence="6 7" key="1">
    <citation type="journal article" date="2018" name="Sci. Rep.">
        <title>Comparative genomics provides insights into the lifestyle and reveals functional heterogeneity of dark septate endophytic fungi.</title>
        <authorList>
            <person name="Knapp D.G."/>
            <person name="Nemeth J.B."/>
            <person name="Barry K."/>
            <person name="Hainaut M."/>
            <person name="Henrissat B."/>
            <person name="Johnson J."/>
            <person name="Kuo A."/>
            <person name="Lim J.H.P."/>
            <person name="Lipzen A."/>
            <person name="Nolan M."/>
            <person name="Ohm R.A."/>
            <person name="Tamas L."/>
            <person name="Grigoriev I.V."/>
            <person name="Spatafora J.W."/>
            <person name="Nagy L.G."/>
            <person name="Kovacs G.M."/>
        </authorList>
    </citation>
    <scope>NUCLEOTIDE SEQUENCE [LARGE SCALE GENOMIC DNA]</scope>
    <source>
        <strain evidence="6 7">DSE2036</strain>
    </source>
</reference>
<evidence type="ECO:0000313" key="7">
    <source>
        <dbReference type="Proteomes" id="UP000244855"/>
    </source>
</evidence>
<gene>
    <name evidence="6" type="ORF">DM02DRAFT_469159</name>
</gene>
<dbReference type="Pfam" id="PF00173">
    <property type="entry name" value="Cyt-b5"/>
    <property type="match status" value="1"/>
</dbReference>
<evidence type="ECO:0000256" key="3">
    <source>
        <dbReference type="ARBA" id="ARBA00023004"/>
    </source>
</evidence>
<dbReference type="SMART" id="SM01117">
    <property type="entry name" value="Cyt-b5"/>
    <property type="match status" value="1"/>
</dbReference>
<keyword evidence="3" id="KW-0408">Iron</keyword>
<dbReference type="Proteomes" id="UP000244855">
    <property type="component" value="Unassembled WGS sequence"/>
</dbReference>
<dbReference type="PROSITE" id="PS50255">
    <property type="entry name" value="CYTOCHROME_B5_2"/>
    <property type="match status" value="1"/>
</dbReference>
<keyword evidence="7" id="KW-1185">Reference proteome</keyword>
<dbReference type="PRINTS" id="PR00363">
    <property type="entry name" value="CYTOCHROMEB5"/>
</dbReference>
<dbReference type="PANTHER" id="PTHR19359">
    <property type="entry name" value="CYTOCHROME B5"/>
    <property type="match status" value="1"/>
</dbReference>
<dbReference type="GO" id="GO:0016020">
    <property type="term" value="C:membrane"/>
    <property type="evidence" value="ECO:0007669"/>
    <property type="project" value="TreeGrafter"/>
</dbReference>
<feature type="domain" description="Cytochrome b5 heme-binding" evidence="5">
    <location>
        <begin position="1"/>
        <end position="74"/>
    </location>
</feature>
<dbReference type="STRING" id="97972.A0A2V1DWD6"/>
<protein>
    <submittedName>
        <fullName evidence="6">Cytochrome b5</fullName>
    </submittedName>
</protein>
<sequence length="74" mass="8071">FTLHQLASHNTQSDLWIAVKGKVYDLSNFATDHPGGVDVLIDCAGADGTETYEYAGHSDDAIQTMERFQVGVLE</sequence>
<dbReference type="Gene3D" id="3.10.120.10">
    <property type="entry name" value="Cytochrome b5-like heme/steroid binding domain"/>
    <property type="match status" value="1"/>
</dbReference>